<evidence type="ECO:0000259" key="7">
    <source>
        <dbReference type="PROSITE" id="PS00715"/>
    </source>
</evidence>
<keyword evidence="1 5" id="KW-0805">Transcription regulation</keyword>
<dbReference type="SUPFAM" id="SSF88946">
    <property type="entry name" value="Sigma2 domain of RNA polymerase sigma factors"/>
    <property type="match status" value="1"/>
</dbReference>
<accession>A0A542SLC2</accession>
<reference evidence="9 10" key="1">
    <citation type="submission" date="2019-06" db="EMBL/GenBank/DDBJ databases">
        <title>Sequencing the genomes of 1000 actinobacteria strains.</title>
        <authorList>
            <person name="Klenk H.-P."/>
        </authorList>
    </citation>
    <scope>NUCLEOTIDE SEQUENCE [LARGE SCALE GENOMIC DNA]</scope>
    <source>
        <strain evidence="9 10">DSM 10596</strain>
    </source>
</reference>
<dbReference type="Pfam" id="PF04545">
    <property type="entry name" value="Sigma70_r4"/>
    <property type="match status" value="1"/>
</dbReference>
<evidence type="ECO:0000256" key="1">
    <source>
        <dbReference type="ARBA" id="ARBA00023015"/>
    </source>
</evidence>
<evidence type="ECO:0000256" key="5">
    <source>
        <dbReference type="RuleBase" id="RU362124"/>
    </source>
</evidence>
<dbReference type="Gene3D" id="1.20.140.160">
    <property type="match status" value="1"/>
</dbReference>
<evidence type="ECO:0000256" key="4">
    <source>
        <dbReference type="ARBA" id="ARBA00023163"/>
    </source>
</evidence>
<dbReference type="NCBIfam" id="NF005413">
    <property type="entry name" value="PRK06986.1"/>
    <property type="match status" value="1"/>
</dbReference>
<dbReference type="PRINTS" id="PR00046">
    <property type="entry name" value="SIGMA70FCT"/>
</dbReference>
<protein>
    <recommendedName>
        <fullName evidence="5">RNA polymerase sigma factor</fullName>
    </recommendedName>
</protein>
<dbReference type="EMBL" id="VFNV01000001">
    <property type="protein sequence ID" value="TQK75426.1"/>
    <property type="molecule type" value="Genomic_DNA"/>
</dbReference>
<dbReference type="Pfam" id="PF04542">
    <property type="entry name" value="Sigma70_r2"/>
    <property type="match status" value="1"/>
</dbReference>
<dbReference type="PANTHER" id="PTHR30385">
    <property type="entry name" value="SIGMA FACTOR F FLAGELLAR"/>
    <property type="match status" value="1"/>
</dbReference>
<dbReference type="InterPro" id="IPR013324">
    <property type="entry name" value="RNA_pol_sigma_r3/r4-like"/>
</dbReference>
<dbReference type="InterPro" id="IPR014284">
    <property type="entry name" value="RNA_pol_sigma-70_dom"/>
</dbReference>
<evidence type="ECO:0000256" key="3">
    <source>
        <dbReference type="ARBA" id="ARBA00023125"/>
    </source>
</evidence>
<dbReference type="PANTHER" id="PTHR30385:SF7">
    <property type="entry name" value="RNA POLYMERASE SIGMA FACTOR FLIA"/>
    <property type="match status" value="1"/>
</dbReference>
<dbReference type="PROSITE" id="PS00715">
    <property type="entry name" value="SIGMA70_1"/>
    <property type="match status" value="1"/>
</dbReference>
<keyword evidence="10" id="KW-1185">Reference proteome</keyword>
<comment type="similarity">
    <text evidence="5">Belongs to the sigma-70 factor family.</text>
</comment>
<organism evidence="9 10">
    <name type="scientific">Rarobacter incanus</name>
    <dbReference type="NCBI Taxonomy" id="153494"/>
    <lineage>
        <taxon>Bacteria</taxon>
        <taxon>Bacillati</taxon>
        <taxon>Actinomycetota</taxon>
        <taxon>Actinomycetes</taxon>
        <taxon>Micrococcales</taxon>
        <taxon>Rarobacteraceae</taxon>
        <taxon>Rarobacter</taxon>
    </lineage>
</organism>
<dbReference type="Gene3D" id="1.10.1740.10">
    <property type="match status" value="1"/>
</dbReference>
<dbReference type="NCBIfam" id="TIGR02479">
    <property type="entry name" value="FliA_WhiG"/>
    <property type="match status" value="1"/>
</dbReference>
<dbReference type="PROSITE" id="PS00716">
    <property type="entry name" value="SIGMA70_2"/>
    <property type="match status" value="1"/>
</dbReference>
<dbReference type="AlphaFoldDB" id="A0A542SLC2"/>
<dbReference type="InterPro" id="IPR007630">
    <property type="entry name" value="RNA_pol_sigma70_r4"/>
</dbReference>
<dbReference type="InterPro" id="IPR007627">
    <property type="entry name" value="RNA_pol_sigma70_r2"/>
</dbReference>
<sequence length="322" mass="35338">MRDRSVGSDAPTGGESVAAMRGPTLPGHDRALSGLVFARRDRADDPTAAGSADDLAHPAAAARGQVIDLENGPIDAVWTYFRMTAASAAREKLILHYGSIVSHVAARVATRLPNNIEQADLVSWGMFGLIDAIDKFEPDRDVRFETYAQTRIRGAIIDGLRSMDWVPRSVRSKARSVERAISDLESALLREPTRQEIADHLGIAAAELSAIESNNSTTSVVALDELLAVGDAIEQRLAPNEPALHNDDPARSIENAEQREILFQMVGTLGNRDRLVLMLYYFERMTLSDIGRVLGVTESRISQLHSNAMKQLRIRVTEYGLR</sequence>
<dbReference type="GO" id="GO:0003899">
    <property type="term" value="F:DNA-directed RNA polymerase activity"/>
    <property type="evidence" value="ECO:0007669"/>
    <property type="project" value="InterPro"/>
</dbReference>
<proteinExistence type="inferred from homology"/>
<feature type="region of interest" description="Disordered" evidence="6">
    <location>
        <begin position="1"/>
        <end position="27"/>
    </location>
</feature>
<keyword evidence="3 5" id="KW-0238">DNA-binding</keyword>
<name>A0A542SLC2_9MICO</name>
<evidence type="ECO:0000256" key="6">
    <source>
        <dbReference type="SAM" id="MobiDB-lite"/>
    </source>
</evidence>
<dbReference type="GO" id="GO:0016987">
    <property type="term" value="F:sigma factor activity"/>
    <property type="evidence" value="ECO:0007669"/>
    <property type="project" value="UniProtKB-KW"/>
</dbReference>
<dbReference type="CDD" id="cd06171">
    <property type="entry name" value="Sigma70_r4"/>
    <property type="match status" value="1"/>
</dbReference>
<gene>
    <name evidence="9" type="ORF">FB389_0052</name>
</gene>
<dbReference type="GO" id="GO:0006352">
    <property type="term" value="P:DNA-templated transcription initiation"/>
    <property type="evidence" value="ECO:0007669"/>
    <property type="project" value="InterPro"/>
</dbReference>
<dbReference type="InterPro" id="IPR000943">
    <property type="entry name" value="RNA_pol_sigma70"/>
</dbReference>
<evidence type="ECO:0000256" key="2">
    <source>
        <dbReference type="ARBA" id="ARBA00023082"/>
    </source>
</evidence>
<comment type="function">
    <text evidence="5">Sigma factors are initiation factors that promote the attachment of RNA polymerase to specific initiation sites and are then released.</text>
</comment>
<keyword evidence="4 5" id="KW-0804">Transcription</keyword>
<dbReference type="NCBIfam" id="TIGR02937">
    <property type="entry name" value="sigma70-ECF"/>
    <property type="match status" value="1"/>
</dbReference>
<dbReference type="SUPFAM" id="SSF88659">
    <property type="entry name" value="Sigma3 and sigma4 domains of RNA polymerase sigma factors"/>
    <property type="match status" value="2"/>
</dbReference>
<dbReference type="GO" id="GO:0003677">
    <property type="term" value="F:DNA binding"/>
    <property type="evidence" value="ECO:0007669"/>
    <property type="project" value="UniProtKB-KW"/>
</dbReference>
<evidence type="ECO:0000313" key="10">
    <source>
        <dbReference type="Proteomes" id="UP000316181"/>
    </source>
</evidence>
<keyword evidence="2 5" id="KW-0731">Sigma factor</keyword>
<feature type="domain" description="RNA polymerase sigma-70" evidence="8">
    <location>
        <begin position="286"/>
        <end position="312"/>
    </location>
</feature>
<dbReference type="InterPro" id="IPR013325">
    <property type="entry name" value="RNA_pol_sigma_r2"/>
</dbReference>
<dbReference type="InterPro" id="IPR012845">
    <property type="entry name" value="RNA_pol_sigma_FliA_WhiG"/>
</dbReference>
<evidence type="ECO:0000259" key="8">
    <source>
        <dbReference type="PROSITE" id="PS00716"/>
    </source>
</evidence>
<dbReference type="Proteomes" id="UP000316181">
    <property type="component" value="Unassembled WGS sequence"/>
</dbReference>
<evidence type="ECO:0000313" key="9">
    <source>
        <dbReference type="EMBL" id="TQK75426.1"/>
    </source>
</evidence>
<comment type="caution">
    <text evidence="9">The sequence shown here is derived from an EMBL/GenBank/DDBJ whole genome shotgun (WGS) entry which is preliminary data.</text>
</comment>
<feature type="domain" description="RNA polymerase sigma-70" evidence="7">
    <location>
        <begin position="120"/>
        <end position="133"/>
    </location>
</feature>